<evidence type="ECO:0000256" key="1">
    <source>
        <dbReference type="SAM" id="Phobius"/>
    </source>
</evidence>
<dbReference type="AlphaFoldDB" id="A0A4P6UR33"/>
<dbReference type="Pfam" id="PF05137">
    <property type="entry name" value="PilN"/>
    <property type="match status" value="1"/>
</dbReference>
<protein>
    <recommendedName>
        <fullName evidence="4">Fimbrial assembly protein</fullName>
    </recommendedName>
</protein>
<dbReference type="InterPro" id="IPR052534">
    <property type="entry name" value="Extracell_DNA_Util/SecSys_Comp"/>
</dbReference>
<feature type="transmembrane region" description="Helical" evidence="1">
    <location>
        <begin position="20"/>
        <end position="41"/>
    </location>
</feature>
<keyword evidence="3" id="KW-1185">Reference proteome</keyword>
<evidence type="ECO:0008006" key="4">
    <source>
        <dbReference type="Google" id="ProtNLM"/>
    </source>
</evidence>
<name>A0A4P6UR33_9BACL</name>
<proteinExistence type="predicted"/>
<dbReference type="PANTHER" id="PTHR40278">
    <property type="entry name" value="DNA UTILIZATION PROTEIN HOFN"/>
    <property type="match status" value="1"/>
</dbReference>
<dbReference type="PANTHER" id="PTHR40278:SF1">
    <property type="entry name" value="DNA UTILIZATION PROTEIN HOFN"/>
    <property type="match status" value="1"/>
</dbReference>
<dbReference type="EMBL" id="CP036528">
    <property type="protein sequence ID" value="QBK25739.1"/>
    <property type="molecule type" value="Genomic_DNA"/>
</dbReference>
<dbReference type="InterPro" id="IPR007813">
    <property type="entry name" value="PilN"/>
</dbReference>
<keyword evidence="1" id="KW-1133">Transmembrane helix</keyword>
<organism evidence="2 3">
    <name type="scientific">Ureibacillus thermophilus</name>
    <dbReference type="NCBI Taxonomy" id="367743"/>
    <lineage>
        <taxon>Bacteria</taxon>
        <taxon>Bacillati</taxon>
        <taxon>Bacillota</taxon>
        <taxon>Bacilli</taxon>
        <taxon>Bacillales</taxon>
        <taxon>Caryophanaceae</taxon>
        <taxon>Ureibacillus</taxon>
    </lineage>
</organism>
<gene>
    <name evidence="2" type="ORF">DKZ56_07600</name>
</gene>
<dbReference type="RefSeq" id="WP_208649435.1">
    <property type="nucleotide sequence ID" value="NZ_CP036528.1"/>
</dbReference>
<dbReference type="KEGG" id="uth:DKZ56_07600"/>
<sequence>MIPDINLLPKIDKRQSTSKWLYILLSVLTLLLIAFLVFQYFELGGKISDLRNEEQQVLAERNQLQAQLDNMAVDTGSLKQSVEFIEKISYAVSPIIDETVRLQPRQTYLREYAFDAQSVQLSMDFETLSDISNYISRLSRSSYFQDVQVTTIEHFEVGHQEAANNFHEIPRYKVKFTMMIDQDYLAAGGVE</sequence>
<keyword evidence="1" id="KW-0812">Transmembrane</keyword>
<accession>A0A4P6UR33</accession>
<dbReference type="Proteomes" id="UP000291151">
    <property type="component" value="Chromosome"/>
</dbReference>
<evidence type="ECO:0000313" key="2">
    <source>
        <dbReference type="EMBL" id="QBK25739.1"/>
    </source>
</evidence>
<evidence type="ECO:0000313" key="3">
    <source>
        <dbReference type="Proteomes" id="UP000291151"/>
    </source>
</evidence>
<keyword evidence="1" id="KW-0472">Membrane</keyword>
<reference evidence="2 3" key="1">
    <citation type="submission" date="2019-02" db="EMBL/GenBank/DDBJ databases">
        <title>Ureibacillus thermophilus.</title>
        <authorList>
            <person name="Sunny J.S."/>
            <person name="Natarajan A."/>
            <person name="Saleena L.M."/>
        </authorList>
    </citation>
    <scope>NUCLEOTIDE SEQUENCE [LARGE SCALE GENOMIC DNA]</scope>
    <source>
        <strain evidence="2 3">LM102</strain>
    </source>
</reference>